<evidence type="ECO:0000259" key="2">
    <source>
        <dbReference type="Pfam" id="PF00248"/>
    </source>
</evidence>
<dbReference type="Proteomes" id="UP001500842">
    <property type="component" value="Unassembled WGS sequence"/>
</dbReference>
<organism evidence="3 4">
    <name type="scientific">Nocardioides humi</name>
    <dbReference type="NCBI Taxonomy" id="449461"/>
    <lineage>
        <taxon>Bacteria</taxon>
        <taxon>Bacillati</taxon>
        <taxon>Actinomycetota</taxon>
        <taxon>Actinomycetes</taxon>
        <taxon>Propionibacteriales</taxon>
        <taxon>Nocardioidaceae</taxon>
        <taxon>Nocardioides</taxon>
    </lineage>
</organism>
<reference evidence="3 4" key="1">
    <citation type="journal article" date="2019" name="Int. J. Syst. Evol. Microbiol.">
        <title>The Global Catalogue of Microorganisms (GCM) 10K type strain sequencing project: providing services to taxonomists for standard genome sequencing and annotation.</title>
        <authorList>
            <consortium name="The Broad Institute Genomics Platform"/>
            <consortium name="The Broad Institute Genome Sequencing Center for Infectious Disease"/>
            <person name="Wu L."/>
            <person name="Ma J."/>
        </authorList>
    </citation>
    <scope>NUCLEOTIDE SEQUENCE [LARGE SCALE GENOMIC DNA]</scope>
    <source>
        <strain evidence="3 4">JCM 14942</strain>
    </source>
</reference>
<accession>A0ABN2AA77</accession>
<evidence type="ECO:0000313" key="4">
    <source>
        <dbReference type="Proteomes" id="UP001500842"/>
    </source>
</evidence>
<proteinExistence type="predicted"/>
<dbReference type="PANTHER" id="PTHR43625">
    <property type="entry name" value="AFLATOXIN B1 ALDEHYDE REDUCTASE"/>
    <property type="match status" value="1"/>
</dbReference>
<protein>
    <submittedName>
        <fullName evidence="3">Aldo/keto reductase</fullName>
    </submittedName>
</protein>
<comment type="caution">
    <text evidence="3">The sequence shown here is derived from an EMBL/GenBank/DDBJ whole genome shotgun (WGS) entry which is preliminary data.</text>
</comment>
<evidence type="ECO:0000256" key="1">
    <source>
        <dbReference type="ARBA" id="ARBA00023002"/>
    </source>
</evidence>
<dbReference type="InterPro" id="IPR036812">
    <property type="entry name" value="NAD(P)_OxRdtase_dom_sf"/>
</dbReference>
<dbReference type="Gene3D" id="3.20.20.100">
    <property type="entry name" value="NADP-dependent oxidoreductase domain"/>
    <property type="match status" value="1"/>
</dbReference>
<gene>
    <name evidence="3" type="ORF">GCM10009788_17990</name>
</gene>
<keyword evidence="1" id="KW-0560">Oxidoreductase</keyword>
<dbReference type="CDD" id="cd19088">
    <property type="entry name" value="AKR_AKR13B1"/>
    <property type="match status" value="1"/>
</dbReference>
<evidence type="ECO:0000313" key="3">
    <source>
        <dbReference type="EMBL" id="GAA1514000.1"/>
    </source>
</evidence>
<dbReference type="SUPFAM" id="SSF51430">
    <property type="entry name" value="NAD(P)-linked oxidoreductase"/>
    <property type="match status" value="1"/>
</dbReference>
<dbReference type="InterPro" id="IPR023210">
    <property type="entry name" value="NADP_OxRdtase_dom"/>
</dbReference>
<dbReference type="PANTHER" id="PTHR43625:SF40">
    <property type="entry name" value="ALDO-KETO REDUCTASE YAKC [NADP(+)]"/>
    <property type="match status" value="1"/>
</dbReference>
<keyword evidence="4" id="KW-1185">Reference proteome</keyword>
<name>A0ABN2AA77_9ACTN</name>
<dbReference type="EMBL" id="BAAAOR010000014">
    <property type="protein sequence ID" value="GAA1514000.1"/>
    <property type="molecule type" value="Genomic_DNA"/>
</dbReference>
<dbReference type="InterPro" id="IPR050791">
    <property type="entry name" value="Aldo-Keto_reductase"/>
</dbReference>
<dbReference type="Pfam" id="PF00248">
    <property type="entry name" value="Aldo_ket_red"/>
    <property type="match status" value="1"/>
</dbReference>
<sequence length="290" mass="31126">MDSDPRTVRVGDREILRVGLGGARWSITDPEDDGPAERLLELAIEAGVTYLDTARAYTTRDGEAHNERLLRRVLDRIGAWDDVLVGTKGGHYRADDSFPIDASPASLRRDCERSLGALGRDRIDLYYLHFPDPQVPFAESVGALAELRSEGLVGEVGLCNVTTAQFREALGIVPVAAVQNRMSPYAPVDTPLLALAAERGASFFAYSPLGGTTPPVGADELSPAALDAARERGVTTQTVLLAWLLGHGDHVAVVTGARRPTTLRASLRAVDLGLTVAEHDAIAADLAERW</sequence>
<feature type="domain" description="NADP-dependent oxidoreductase" evidence="2">
    <location>
        <begin position="18"/>
        <end position="283"/>
    </location>
</feature>